<evidence type="ECO:0000313" key="3">
    <source>
        <dbReference type="EMBL" id="RGX30876.1"/>
    </source>
</evidence>
<dbReference type="SUPFAM" id="SSF103247">
    <property type="entry name" value="TT1751-like"/>
    <property type="match status" value="1"/>
</dbReference>
<organism evidence="3 4">
    <name type="scientific">Enterocloster asparagiformis</name>
    <dbReference type="NCBI Taxonomy" id="333367"/>
    <lineage>
        <taxon>Bacteria</taxon>
        <taxon>Bacillati</taxon>
        <taxon>Bacillota</taxon>
        <taxon>Clostridia</taxon>
        <taxon>Lachnospirales</taxon>
        <taxon>Lachnospiraceae</taxon>
        <taxon>Enterocloster</taxon>
    </lineage>
</organism>
<dbReference type="InterPro" id="IPR035923">
    <property type="entry name" value="TT1751-like_sf"/>
</dbReference>
<dbReference type="RefSeq" id="WP_007708521.1">
    <property type="nucleotide sequence ID" value="NZ_JAWRJJ010000004.1"/>
</dbReference>
<dbReference type="PANTHER" id="PTHR46825:SF9">
    <property type="entry name" value="BETA-LACTAMASE-RELATED DOMAIN-CONTAINING PROTEIN"/>
    <property type="match status" value="1"/>
</dbReference>
<protein>
    <submittedName>
        <fullName evidence="3">DUF302 domain-containing protein</fullName>
    </submittedName>
</protein>
<dbReference type="Proteomes" id="UP000283880">
    <property type="component" value="Unassembled WGS sequence"/>
</dbReference>
<feature type="domain" description="DUF302" evidence="2">
    <location>
        <begin position="412"/>
        <end position="472"/>
    </location>
</feature>
<dbReference type="AlphaFoldDB" id="A0A413FI38"/>
<dbReference type="InterPro" id="IPR050491">
    <property type="entry name" value="AmpC-like"/>
</dbReference>
<dbReference type="InterPro" id="IPR012338">
    <property type="entry name" value="Beta-lactam/transpept-like"/>
</dbReference>
<dbReference type="Pfam" id="PF03625">
    <property type="entry name" value="DUF302"/>
    <property type="match status" value="1"/>
</dbReference>
<dbReference type="Pfam" id="PF00144">
    <property type="entry name" value="Beta-lactamase"/>
    <property type="match status" value="1"/>
</dbReference>
<proteinExistence type="predicted"/>
<sequence length="509" mass="56400">MNTKEHTEMKIRGSADVSYLGRTVDEMIWEFMEENGIPGLALAIVQAPYIPRVVGYGLSDEKQRRLASVNTMWPAGPISQAYAAVAAMQLYEAGKLDLDAPVSQYVENLPPRWKGITSRQLLRHAAGLADYRQAEGYDSQREWDFAGLAALVGEKKLSFEPGTGVEQSATNFLLLTEVVGRVSGMDYESFVKKHQFERLGLRHTGFTGDLDQYDSEDVSQTGNIHQLFKMDGRFIDPVEQAASYRQDGSPYSVIPSTALRGFGDVWASAQDISFWDIGLAGGVLIEKAENRAQLYGPWKLPDGNSVPANAGWQFYHHRGLMDIKGSVPGFSSFLSRFTHPDELVCVTLMANREGVDFTNLGRRIAGAFGDLLSTNYDDNRLFLLEGQYPVEETLRRLEMGLEKRNIPVFAKFDHGKNALEAGLELRPTTVLVFGSPKVGTGLMQADQSISLELPLRISVWEDESDSTWLAAPRMKRAAAEYGLENHSAVAGMQRLVETLIREAANVYGA</sequence>
<reference evidence="3 4" key="1">
    <citation type="submission" date="2018-08" db="EMBL/GenBank/DDBJ databases">
        <title>A genome reference for cultivated species of the human gut microbiota.</title>
        <authorList>
            <person name="Zou Y."/>
            <person name="Xue W."/>
            <person name="Luo G."/>
        </authorList>
    </citation>
    <scope>NUCLEOTIDE SEQUENCE [LARGE SCALE GENOMIC DNA]</scope>
    <source>
        <strain evidence="3 4">AF04-15</strain>
    </source>
</reference>
<dbReference type="InterPro" id="IPR005180">
    <property type="entry name" value="DUF302"/>
</dbReference>
<dbReference type="Gene3D" id="3.30.310.70">
    <property type="entry name" value="TT1751-like domain"/>
    <property type="match status" value="1"/>
</dbReference>
<evidence type="ECO:0000313" key="4">
    <source>
        <dbReference type="Proteomes" id="UP000283880"/>
    </source>
</evidence>
<dbReference type="CDD" id="cd14797">
    <property type="entry name" value="DUF302"/>
    <property type="match status" value="1"/>
</dbReference>
<feature type="domain" description="Beta-lactamase-related" evidence="1">
    <location>
        <begin position="24"/>
        <end position="364"/>
    </location>
</feature>
<name>A0A413FI38_9FIRM</name>
<dbReference type="EMBL" id="QSBM01000004">
    <property type="protein sequence ID" value="RGX30876.1"/>
    <property type="molecule type" value="Genomic_DNA"/>
</dbReference>
<dbReference type="Gene3D" id="3.40.710.10">
    <property type="entry name" value="DD-peptidase/beta-lactamase superfamily"/>
    <property type="match status" value="1"/>
</dbReference>
<dbReference type="PANTHER" id="PTHR46825">
    <property type="entry name" value="D-ALANYL-D-ALANINE-CARBOXYPEPTIDASE/ENDOPEPTIDASE AMPH"/>
    <property type="match status" value="1"/>
</dbReference>
<dbReference type="OrthoDB" id="9797709at2"/>
<evidence type="ECO:0000259" key="1">
    <source>
        <dbReference type="Pfam" id="PF00144"/>
    </source>
</evidence>
<gene>
    <name evidence="3" type="ORF">DWV29_06785</name>
</gene>
<dbReference type="SUPFAM" id="SSF56601">
    <property type="entry name" value="beta-lactamase/transpeptidase-like"/>
    <property type="match status" value="1"/>
</dbReference>
<dbReference type="InterPro" id="IPR001466">
    <property type="entry name" value="Beta-lactam-related"/>
</dbReference>
<comment type="caution">
    <text evidence="3">The sequence shown here is derived from an EMBL/GenBank/DDBJ whole genome shotgun (WGS) entry which is preliminary data.</text>
</comment>
<accession>A0A413FI38</accession>
<evidence type="ECO:0000259" key="2">
    <source>
        <dbReference type="Pfam" id="PF03625"/>
    </source>
</evidence>